<organism evidence="2 3">
    <name type="scientific">Octopus vulgaris</name>
    <name type="common">Common octopus</name>
    <dbReference type="NCBI Taxonomy" id="6645"/>
    <lineage>
        <taxon>Eukaryota</taxon>
        <taxon>Metazoa</taxon>
        <taxon>Spiralia</taxon>
        <taxon>Lophotrochozoa</taxon>
        <taxon>Mollusca</taxon>
        <taxon>Cephalopoda</taxon>
        <taxon>Coleoidea</taxon>
        <taxon>Octopodiformes</taxon>
        <taxon>Octopoda</taxon>
        <taxon>Incirrata</taxon>
        <taxon>Octopodidae</taxon>
        <taxon>Octopus</taxon>
    </lineage>
</organism>
<evidence type="ECO:0000313" key="3">
    <source>
        <dbReference type="Proteomes" id="UP001162480"/>
    </source>
</evidence>
<evidence type="ECO:0000313" key="2">
    <source>
        <dbReference type="EMBL" id="CAI9732459.1"/>
    </source>
</evidence>
<keyword evidence="3" id="KW-1185">Reference proteome</keyword>
<reference evidence="2" key="1">
    <citation type="submission" date="2023-08" db="EMBL/GenBank/DDBJ databases">
        <authorList>
            <person name="Alioto T."/>
            <person name="Alioto T."/>
            <person name="Gomez Garrido J."/>
        </authorList>
    </citation>
    <scope>NUCLEOTIDE SEQUENCE</scope>
</reference>
<feature type="compositionally biased region" description="Low complexity" evidence="1">
    <location>
        <begin position="103"/>
        <end position="116"/>
    </location>
</feature>
<feature type="region of interest" description="Disordered" evidence="1">
    <location>
        <begin position="96"/>
        <end position="116"/>
    </location>
</feature>
<dbReference type="AlphaFoldDB" id="A0AA36BE76"/>
<dbReference type="Proteomes" id="UP001162480">
    <property type="component" value="Chromosome 14"/>
</dbReference>
<name>A0AA36BE76_OCTVU</name>
<proteinExistence type="predicted"/>
<gene>
    <name evidence="2" type="ORF">OCTVUL_1B019233</name>
</gene>
<dbReference type="EMBL" id="OX597827">
    <property type="protein sequence ID" value="CAI9732459.1"/>
    <property type="molecule type" value="Genomic_DNA"/>
</dbReference>
<evidence type="ECO:0000256" key="1">
    <source>
        <dbReference type="SAM" id="MobiDB-lite"/>
    </source>
</evidence>
<sequence>MGNEEGEDREEFTGKLLVECTRGKNQLREIVQYSQQESKTSDGWKDKATTVNAPYCYSEMSPIIDCVHGSTNRDMQHLEDLLDYKAYESEKFQLHDRKSLPQTYSRSSSTTTSTKSSCQSNAVLPLIPSHYQQYQSYRMHRTLVRLY</sequence>
<protein>
    <submittedName>
        <fullName evidence="2">Uncharacterized protein</fullName>
    </submittedName>
</protein>
<accession>A0AA36BE76</accession>